<accession>A0A5B7FYI5</accession>
<dbReference type="Proteomes" id="UP000324222">
    <property type="component" value="Unassembled WGS sequence"/>
</dbReference>
<reference evidence="2 3" key="1">
    <citation type="submission" date="2019-05" db="EMBL/GenBank/DDBJ databases">
        <title>Another draft genome of Portunus trituberculatus and its Hox gene families provides insights of decapod evolution.</title>
        <authorList>
            <person name="Jeong J.-H."/>
            <person name="Song I."/>
            <person name="Kim S."/>
            <person name="Choi T."/>
            <person name="Kim D."/>
            <person name="Ryu S."/>
            <person name="Kim W."/>
        </authorList>
    </citation>
    <scope>NUCLEOTIDE SEQUENCE [LARGE SCALE GENOMIC DNA]</scope>
    <source>
        <tissue evidence="2">Muscle</tissue>
    </source>
</reference>
<dbReference type="EMBL" id="VSRR010009626">
    <property type="protein sequence ID" value="MPC50626.1"/>
    <property type="molecule type" value="Genomic_DNA"/>
</dbReference>
<name>A0A5B7FYI5_PORTR</name>
<organism evidence="2 3">
    <name type="scientific">Portunus trituberculatus</name>
    <name type="common">Swimming crab</name>
    <name type="synonym">Neptunus trituberculatus</name>
    <dbReference type="NCBI Taxonomy" id="210409"/>
    <lineage>
        <taxon>Eukaryota</taxon>
        <taxon>Metazoa</taxon>
        <taxon>Ecdysozoa</taxon>
        <taxon>Arthropoda</taxon>
        <taxon>Crustacea</taxon>
        <taxon>Multicrustacea</taxon>
        <taxon>Malacostraca</taxon>
        <taxon>Eumalacostraca</taxon>
        <taxon>Eucarida</taxon>
        <taxon>Decapoda</taxon>
        <taxon>Pleocyemata</taxon>
        <taxon>Brachyura</taxon>
        <taxon>Eubrachyura</taxon>
        <taxon>Portunoidea</taxon>
        <taxon>Portunidae</taxon>
        <taxon>Portuninae</taxon>
        <taxon>Portunus</taxon>
    </lineage>
</organism>
<evidence type="ECO:0000313" key="2">
    <source>
        <dbReference type="EMBL" id="MPC50626.1"/>
    </source>
</evidence>
<sequence>MPTTDKQQLREDAEDMMSTGNLHQCPSKIWHQYMMMVMMMITEIQIVLMKNRTSVEYSSNPSTTTTTLKIPPDHSSSTPVSHDPFPRFPLHTISLPPLIFSLL</sequence>
<evidence type="ECO:0000313" key="3">
    <source>
        <dbReference type="Proteomes" id="UP000324222"/>
    </source>
</evidence>
<dbReference type="AlphaFoldDB" id="A0A5B7FYI5"/>
<gene>
    <name evidence="2" type="ORF">E2C01_044455</name>
</gene>
<protein>
    <submittedName>
        <fullName evidence="2">Uncharacterized protein</fullName>
    </submittedName>
</protein>
<evidence type="ECO:0000256" key="1">
    <source>
        <dbReference type="SAM" id="MobiDB-lite"/>
    </source>
</evidence>
<feature type="region of interest" description="Disordered" evidence="1">
    <location>
        <begin position="56"/>
        <end position="82"/>
    </location>
</feature>
<keyword evidence="3" id="KW-1185">Reference proteome</keyword>
<feature type="compositionally biased region" description="Polar residues" evidence="1">
    <location>
        <begin position="56"/>
        <end position="80"/>
    </location>
</feature>
<comment type="caution">
    <text evidence="2">The sequence shown here is derived from an EMBL/GenBank/DDBJ whole genome shotgun (WGS) entry which is preliminary data.</text>
</comment>
<proteinExistence type="predicted"/>
<feature type="region of interest" description="Disordered" evidence="1">
    <location>
        <begin position="1"/>
        <end position="21"/>
    </location>
</feature>